<evidence type="ECO:0000256" key="1">
    <source>
        <dbReference type="SAM" id="Phobius"/>
    </source>
</evidence>
<protein>
    <submittedName>
        <fullName evidence="2">Uncharacterized protein</fullName>
    </submittedName>
</protein>
<dbReference type="Proteomes" id="UP000264589">
    <property type="component" value="Unassembled WGS sequence"/>
</dbReference>
<feature type="transmembrane region" description="Helical" evidence="1">
    <location>
        <begin position="6"/>
        <end position="30"/>
    </location>
</feature>
<dbReference type="RefSeq" id="WP_116390591.1">
    <property type="nucleotide sequence ID" value="NZ_QUQO01000001.1"/>
</dbReference>
<accession>A0A371RET5</accession>
<proteinExistence type="predicted"/>
<keyword evidence="1" id="KW-0472">Membrane</keyword>
<evidence type="ECO:0000313" key="2">
    <source>
        <dbReference type="EMBL" id="RFB03963.1"/>
    </source>
</evidence>
<name>A0A371RET5_9PROT</name>
<gene>
    <name evidence="2" type="ORF">DX908_00880</name>
</gene>
<evidence type="ECO:0000313" key="3">
    <source>
        <dbReference type="Proteomes" id="UP000264589"/>
    </source>
</evidence>
<organism evidence="2 3">
    <name type="scientific">Parvularcula marina</name>
    <dbReference type="NCBI Taxonomy" id="2292771"/>
    <lineage>
        <taxon>Bacteria</taxon>
        <taxon>Pseudomonadati</taxon>
        <taxon>Pseudomonadota</taxon>
        <taxon>Alphaproteobacteria</taxon>
        <taxon>Parvularculales</taxon>
        <taxon>Parvularculaceae</taxon>
        <taxon>Parvularcula</taxon>
    </lineage>
</organism>
<keyword evidence="1" id="KW-1133">Transmembrane helix</keyword>
<keyword evidence="3" id="KW-1185">Reference proteome</keyword>
<sequence>MEDLTFVLSVAFSGADLTRALWLALVGSLFCTKNFQPLRMTAIIFLIDRIWPYAGMALAGYDMPEIAASVAYAVETFPRDATIYLLRFGGLFVLCASGYHLRLLIHRGNVSNKKMPVPY</sequence>
<dbReference type="InParanoid" id="A0A371RET5"/>
<reference evidence="2 3" key="1">
    <citation type="submission" date="2018-08" db="EMBL/GenBank/DDBJ databases">
        <title>Parvularcula sp. SM1705, isolated from surface water of the South Sea China.</title>
        <authorList>
            <person name="Sun L."/>
        </authorList>
    </citation>
    <scope>NUCLEOTIDE SEQUENCE [LARGE SCALE GENOMIC DNA]</scope>
    <source>
        <strain evidence="2 3">SM1705</strain>
    </source>
</reference>
<dbReference type="OrthoDB" id="8480814at2"/>
<comment type="caution">
    <text evidence="2">The sequence shown here is derived from an EMBL/GenBank/DDBJ whole genome shotgun (WGS) entry which is preliminary data.</text>
</comment>
<keyword evidence="1" id="KW-0812">Transmembrane</keyword>
<dbReference type="EMBL" id="QUQO01000001">
    <property type="protein sequence ID" value="RFB03963.1"/>
    <property type="molecule type" value="Genomic_DNA"/>
</dbReference>
<feature type="transmembrane region" description="Helical" evidence="1">
    <location>
        <begin position="81"/>
        <end position="105"/>
    </location>
</feature>
<dbReference type="AlphaFoldDB" id="A0A371RET5"/>